<feature type="chain" id="PRO_5042144192" description="Mid2 domain-containing protein" evidence="3">
    <location>
        <begin position="24"/>
        <end position="351"/>
    </location>
</feature>
<evidence type="ECO:0000313" key="5">
    <source>
        <dbReference type="Proteomes" id="UP001201262"/>
    </source>
</evidence>
<keyword evidence="2" id="KW-0812">Transmembrane</keyword>
<organism evidence="4 5">
    <name type="scientific">Talaromyces proteolyticus</name>
    <dbReference type="NCBI Taxonomy" id="1131652"/>
    <lineage>
        <taxon>Eukaryota</taxon>
        <taxon>Fungi</taxon>
        <taxon>Dikarya</taxon>
        <taxon>Ascomycota</taxon>
        <taxon>Pezizomycotina</taxon>
        <taxon>Eurotiomycetes</taxon>
        <taxon>Eurotiomycetidae</taxon>
        <taxon>Eurotiales</taxon>
        <taxon>Trichocomaceae</taxon>
        <taxon>Talaromyces</taxon>
        <taxon>Talaromyces sect. Bacilispori</taxon>
    </lineage>
</organism>
<dbReference type="AlphaFoldDB" id="A0AAD4KPH3"/>
<feature type="transmembrane region" description="Helical" evidence="2">
    <location>
        <begin position="211"/>
        <end position="239"/>
    </location>
</feature>
<protein>
    <recommendedName>
        <fullName evidence="6">Mid2 domain-containing protein</fullName>
    </recommendedName>
</protein>
<evidence type="ECO:0000313" key="4">
    <source>
        <dbReference type="EMBL" id="KAH8697477.1"/>
    </source>
</evidence>
<evidence type="ECO:0008006" key="6">
    <source>
        <dbReference type="Google" id="ProtNLM"/>
    </source>
</evidence>
<feature type="transmembrane region" description="Helical" evidence="2">
    <location>
        <begin position="293"/>
        <end position="313"/>
    </location>
</feature>
<name>A0AAD4KPH3_9EURO</name>
<dbReference type="RefSeq" id="XP_046072178.1">
    <property type="nucleotide sequence ID" value="XM_046214060.1"/>
</dbReference>
<feature type="region of interest" description="Disordered" evidence="1">
    <location>
        <begin position="270"/>
        <end position="289"/>
    </location>
</feature>
<evidence type="ECO:0000256" key="3">
    <source>
        <dbReference type="SAM" id="SignalP"/>
    </source>
</evidence>
<reference evidence="4" key="1">
    <citation type="submission" date="2021-12" db="EMBL/GenBank/DDBJ databases">
        <title>Convergent genome expansion in fungi linked to evolution of root-endophyte symbiosis.</title>
        <authorList>
            <consortium name="DOE Joint Genome Institute"/>
            <person name="Ke Y.-H."/>
            <person name="Bonito G."/>
            <person name="Liao H.-L."/>
            <person name="Looney B."/>
            <person name="Rojas-Flechas A."/>
            <person name="Nash J."/>
            <person name="Hameed K."/>
            <person name="Schadt C."/>
            <person name="Martin F."/>
            <person name="Crous P.W."/>
            <person name="Miettinen O."/>
            <person name="Magnuson J.K."/>
            <person name="Labbe J."/>
            <person name="Jacobson D."/>
            <person name="Doktycz M.J."/>
            <person name="Veneault-Fourrey C."/>
            <person name="Kuo A."/>
            <person name="Mondo S."/>
            <person name="Calhoun S."/>
            <person name="Riley R."/>
            <person name="Ohm R."/>
            <person name="LaButti K."/>
            <person name="Andreopoulos B."/>
            <person name="Pangilinan J."/>
            <person name="Nolan M."/>
            <person name="Tritt A."/>
            <person name="Clum A."/>
            <person name="Lipzen A."/>
            <person name="Daum C."/>
            <person name="Barry K."/>
            <person name="Grigoriev I.V."/>
            <person name="Vilgalys R."/>
        </authorList>
    </citation>
    <scope>NUCLEOTIDE SEQUENCE</scope>
    <source>
        <strain evidence="4">PMI_201</strain>
    </source>
</reference>
<evidence type="ECO:0000256" key="2">
    <source>
        <dbReference type="SAM" id="Phobius"/>
    </source>
</evidence>
<accession>A0AAD4KPH3</accession>
<proteinExistence type="predicted"/>
<keyword evidence="3" id="KW-0732">Signal</keyword>
<dbReference type="GeneID" id="70244347"/>
<comment type="caution">
    <text evidence="4">The sequence shown here is derived from an EMBL/GenBank/DDBJ whole genome shotgun (WGS) entry which is preliminary data.</text>
</comment>
<dbReference type="PANTHER" id="PTHR16861">
    <property type="entry name" value="GLYCOPROTEIN 38"/>
    <property type="match status" value="1"/>
</dbReference>
<keyword evidence="5" id="KW-1185">Reference proteome</keyword>
<gene>
    <name evidence="4" type="ORF">BGW36DRAFT_359265</name>
</gene>
<dbReference type="EMBL" id="JAJTJA010000006">
    <property type="protein sequence ID" value="KAH8697477.1"/>
    <property type="molecule type" value="Genomic_DNA"/>
</dbReference>
<dbReference type="Proteomes" id="UP001201262">
    <property type="component" value="Unassembled WGS sequence"/>
</dbReference>
<feature type="signal peptide" evidence="3">
    <location>
        <begin position="1"/>
        <end position="23"/>
    </location>
</feature>
<evidence type="ECO:0000256" key="1">
    <source>
        <dbReference type="SAM" id="MobiDB-lite"/>
    </source>
</evidence>
<dbReference type="PANTHER" id="PTHR16861:SF10">
    <property type="entry name" value="MID2 DOMAIN-CONTAINING PROTEIN"/>
    <property type="match status" value="1"/>
</dbReference>
<sequence length="351" mass="36348">MRAIPVVTTFSVLLATIAQLAQSTPVQLDENVAEEDIIENTLEERSCSNPCGYYSQLCCTSSQTCTTNSLGQAECVAGSAGSTGSGSWQFYTTTFTETNLATVTSVYSSYITAAPTSTATCAVSLGESVCGTSCCSAEEICDNGVCVAGSSTDEAATGTASPAVRPTSSGAETVTATASATTTVGFIAPVGTNGATVVAQASGGHGLSGGAIAGIVIGVIAGVFLLILLCACLCIRGVVDTVLGMLGLRSKKRRDTTYVEERISHHSHGAEPARRTWFGTRPSRPDHGEKKSGFGTLAWLAVIAGAVALCLGLRRRNKEEEKSEYSYGPGSSYYTYYSYDASESELIIPSD</sequence>
<keyword evidence="2" id="KW-0472">Membrane</keyword>
<keyword evidence="2" id="KW-1133">Transmembrane helix</keyword>